<comment type="caution">
    <text evidence="5">The sequence shown here is derived from an EMBL/GenBank/DDBJ whole genome shotgun (WGS) entry which is preliminary data.</text>
</comment>
<organism evidence="5 6">
    <name type="scientific">Amycolatopsis jiangsuensis</name>
    <dbReference type="NCBI Taxonomy" id="1181879"/>
    <lineage>
        <taxon>Bacteria</taxon>
        <taxon>Bacillati</taxon>
        <taxon>Actinomycetota</taxon>
        <taxon>Actinomycetes</taxon>
        <taxon>Pseudonocardiales</taxon>
        <taxon>Pseudonocardiaceae</taxon>
        <taxon>Amycolatopsis</taxon>
    </lineage>
</organism>
<dbReference type="EC" id="3.1.1.-" evidence="3"/>
<comment type="similarity">
    <text evidence="1 3">Belongs to the type-B carboxylesterase/lipase family.</text>
</comment>
<evidence type="ECO:0000259" key="4">
    <source>
        <dbReference type="Pfam" id="PF00135"/>
    </source>
</evidence>
<dbReference type="Proteomes" id="UP000581769">
    <property type="component" value="Unassembled WGS sequence"/>
</dbReference>
<gene>
    <name evidence="5" type="ORF">BJY18_000802</name>
</gene>
<evidence type="ECO:0000256" key="1">
    <source>
        <dbReference type="ARBA" id="ARBA00005964"/>
    </source>
</evidence>
<reference evidence="5 6" key="1">
    <citation type="submission" date="2020-08" db="EMBL/GenBank/DDBJ databases">
        <title>Sequencing the genomes of 1000 actinobacteria strains.</title>
        <authorList>
            <person name="Klenk H.-P."/>
        </authorList>
    </citation>
    <scope>NUCLEOTIDE SEQUENCE [LARGE SCALE GENOMIC DNA]</scope>
    <source>
        <strain evidence="5 6">DSM 45859</strain>
    </source>
</reference>
<dbReference type="PROSITE" id="PS00122">
    <property type="entry name" value="CARBOXYLESTERASE_B_1"/>
    <property type="match status" value="1"/>
</dbReference>
<proteinExistence type="inferred from homology"/>
<evidence type="ECO:0000313" key="5">
    <source>
        <dbReference type="EMBL" id="MBB4683317.1"/>
    </source>
</evidence>
<dbReference type="Pfam" id="PF00135">
    <property type="entry name" value="COesterase"/>
    <property type="match status" value="1"/>
</dbReference>
<dbReference type="EMBL" id="JACHMG010000001">
    <property type="protein sequence ID" value="MBB4683317.1"/>
    <property type="molecule type" value="Genomic_DNA"/>
</dbReference>
<dbReference type="InterPro" id="IPR002018">
    <property type="entry name" value="CarbesteraseB"/>
</dbReference>
<keyword evidence="6" id="KW-1185">Reference proteome</keyword>
<protein>
    <recommendedName>
        <fullName evidence="3">Carboxylic ester hydrolase</fullName>
        <ecNumber evidence="3">3.1.1.-</ecNumber>
    </recommendedName>
</protein>
<evidence type="ECO:0000256" key="3">
    <source>
        <dbReference type="RuleBase" id="RU361235"/>
    </source>
</evidence>
<evidence type="ECO:0000313" key="6">
    <source>
        <dbReference type="Proteomes" id="UP000581769"/>
    </source>
</evidence>
<dbReference type="InterPro" id="IPR029058">
    <property type="entry name" value="AB_hydrolase_fold"/>
</dbReference>
<keyword evidence="2 3" id="KW-0378">Hydrolase</keyword>
<sequence length="196" mass="20458">MNVTTPDPGRSGLPVMVWIHGSAFQVGSNTLATFDGAACLARRGVVVVAINYRLGAPGFAEIDGAPSNRGIRDQIAALEWVHENIHAFGGDPANVTVFGTSAGGVSAALLFASPRAEGLFHRVIVQSGGGGTMVAEPEDARRVSRDWSRRLGVEPDAATLGGTAREDLIAAQLATIHDFENDPAPTRWGSSTVARS</sequence>
<accession>A0A840IPM4</accession>
<dbReference type="Gene3D" id="3.40.50.1820">
    <property type="entry name" value="alpha/beta hydrolase"/>
    <property type="match status" value="1"/>
</dbReference>
<dbReference type="InterPro" id="IPR050309">
    <property type="entry name" value="Type-B_Carboxylest/Lipase"/>
</dbReference>
<dbReference type="PANTHER" id="PTHR11559">
    <property type="entry name" value="CARBOXYLESTERASE"/>
    <property type="match status" value="1"/>
</dbReference>
<evidence type="ECO:0000256" key="2">
    <source>
        <dbReference type="ARBA" id="ARBA00022801"/>
    </source>
</evidence>
<dbReference type="InterPro" id="IPR019826">
    <property type="entry name" value="Carboxylesterase_B_AS"/>
</dbReference>
<dbReference type="GO" id="GO:0016787">
    <property type="term" value="F:hydrolase activity"/>
    <property type="evidence" value="ECO:0007669"/>
    <property type="project" value="UniProtKB-KW"/>
</dbReference>
<dbReference type="AlphaFoldDB" id="A0A840IPM4"/>
<dbReference type="SUPFAM" id="SSF53474">
    <property type="entry name" value="alpha/beta-Hydrolases"/>
    <property type="match status" value="1"/>
</dbReference>
<name>A0A840IPM4_9PSEU</name>
<feature type="domain" description="Carboxylesterase type B" evidence="4">
    <location>
        <begin position="1"/>
        <end position="156"/>
    </location>
</feature>